<sequence>MQFRTILKRGAVGAAFVLCGLATAQAQSNGDWPLYSHDYSNTNSNPDEVLISRQTAPKLQRAWSTFNDSQWRPTPPPTGFVLEGALGLKFPASVVGVIAPPLIRNGTIYYIDVLGTMFARDAKTGTITDPARHWTTTLVDPDYLLQAQPIGPEMYYAAPVISDGIIWIHSSLNGRIHAIRQIGGAELDFDPTTPGIQPLALVPDQQLASNLGEPVIVTVPSTTGARKLFVTEVNVILNDALIQGGQAGFVVAMDITDPAHPFEAWRTSTIDINPATGKRYGAGVSAGSGFAVDHKLHLIYGGTGQNTVTPYPGYPDATHAPAGYIDRSDSLYAIDYRTGKFVWVSQFHKGDVFDINNPVSAGPERTDGPRDADVLSPPVMFTARTADGQMHDLVGAGSKGGLYRVVDRATGATIWQKQISKPTGLGGIQAGSAYANGIIYVAGFEGIDDGFSDANFDTPTSKYKNAFFATFSPAFWADVEDVRDDRLAITGMQTKVYALDAGTGNPVWKVAGTGDYLLLKVGATMRHLSLANGLLYITTSSGQLFVVSTLDGSQLYTDQTQDLNALFNLGLGKPHHASMNGGTLISNGMVFVPYGAQNNPSGGMIAYRLGH</sequence>
<dbReference type="InterPro" id="IPR011047">
    <property type="entry name" value="Quinoprotein_ADH-like_sf"/>
</dbReference>
<comment type="caution">
    <text evidence="6">The sequence shown here is derived from an EMBL/GenBank/DDBJ whole genome shotgun (WGS) entry which is preliminary data.</text>
</comment>
<protein>
    <recommendedName>
        <fullName evidence="5">Pyrrolo-quinoline quinone repeat domain-containing protein</fullName>
    </recommendedName>
</protein>
<evidence type="ECO:0000256" key="3">
    <source>
        <dbReference type="ARBA" id="ARBA00023002"/>
    </source>
</evidence>
<keyword evidence="3" id="KW-0560">Oxidoreductase</keyword>
<organism evidence="6 7">
    <name type="scientific">Solimicrobium silvestre</name>
    <dbReference type="NCBI Taxonomy" id="2099400"/>
    <lineage>
        <taxon>Bacteria</taxon>
        <taxon>Pseudomonadati</taxon>
        <taxon>Pseudomonadota</taxon>
        <taxon>Betaproteobacteria</taxon>
        <taxon>Burkholderiales</taxon>
        <taxon>Oxalobacteraceae</taxon>
        <taxon>Solimicrobium</taxon>
    </lineage>
</organism>
<dbReference type="EMBL" id="PUGF01000007">
    <property type="protein sequence ID" value="PRC93420.1"/>
    <property type="molecule type" value="Genomic_DNA"/>
</dbReference>
<keyword evidence="4" id="KW-0732">Signal</keyword>
<comment type="cofactor">
    <cofactor evidence="1">
        <name>pyrroloquinoline quinone</name>
        <dbReference type="ChEBI" id="CHEBI:58442"/>
    </cofactor>
</comment>
<evidence type="ECO:0000256" key="2">
    <source>
        <dbReference type="ARBA" id="ARBA00008156"/>
    </source>
</evidence>
<dbReference type="Pfam" id="PF13360">
    <property type="entry name" value="PQQ_2"/>
    <property type="match status" value="1"/>
</dbReference>
<gene>
    <name evidence="6" type="ORF">S2091_1807</name>
</gene>
<proteinExistence type="inferred from homology"/>
<dbReference type="RefSeq" id="WP_165794956.1">
    <property type="nucleotide sequence ID" value="NZ_PUGF01000007.1"/>
</dbReference>
<feature type="signal peptide" evidence="4">
    <location>
        <begin position="1"/>
        <end position="26"/>
    </location>
</feature>
<dbReference type="InterPro" id="IPR015943">
    <property type="entry name" value="WD40/YVTN_repeat-like_dom_sf"/>
</dbReference>
<dbReference type="AlphaFoldDB" id="A0A2S9H0E6"/>
<feature type="domain" description="Pyrrolo-quinoline quinone repeat" evidence="5">
    <location>
        <begin position="404"/>
        <end position="560"/>
    </location>
</feature>
<reference evidence="6 7" key="1">
    <citation type="submission" date="2018-02" db="EMBL/GenBank/DDBJ databases">
        <title>Solimicrobium silvestre gen. nov., sp. nov., isolated from alpine forest soil.</title>
        <authorList>
            <person name="Margesin R."/>
            <person name="Albuquerque L."/>
            <person name="Zhang D.-C."/>
            <person name="Froufe H.J.C."/>
            <person name="Severino R."/>
            <person name="Roxo I."/>
            <person name="Egas C."/>
            <person name="Da Costa M.S."/>
        </authorList>
    </citation>
    <scope>NUCLEOTIDE SEQUENCE [LARGE SCALE GENOMIC DNA]</scope>
    <source>
        <strain evidence="6 7">S20-91</strain>
    </source>
</reference>
<accession>A0A2S9H0E6</accession>
<name>A0A2S9H0E6_9BURK</name>
<evidence type="ECO:0000256" key="1">
    <source>
        <dbReference type="ARBA" id="ARBA00001931"/>
    </source>
</evidence>
<keyword evidence="7" id="KW-1185">Reference proteome</keyword>
<feature type="chain" id="PRO_5015450795" description="Pyrrolo-quinoline quinone repeat domain-containing protein" evidence="4">
    <location>
        <begin position="27"/>
        <end position="611"/>
    </location>
</feature>
<dbReference type="InterPro" id="IPR002372">
    <property type="entry name" value="PQQ_rpt_dom"/>
</dbReference>
<comment type="similarity">
    <text evidence="2">Belongs to the bacterial PQQ dehydrogenase family.</text>
</comment>
<evidence type="ECO:0000313" key="6">
    <source>
        <dbReference type="EMBL" id="PRC93420.1"/>
    </source>
</evidence>
<evidence type="ECO:0000313" key="7">
    <source>
        <dbReference type="Proteomes" id="UP000237839"/>
    </source>
</evidence>
<evidence type="ECO:0000256" key="4">
    <source>
        <dbReference type="SAM" id="SignalP"/>
    </source>
</evidence>
<dbReference type="PANTHER" id="PTHR32303">
    <property type="entry name" value="QUINOPROTEIN ALCOHOL DEHYDROGENASE (CYTOCHROME C)"/>
    <property type="match status" value="1"/>
</dbReference>
<dbReference type="Gene3D" id="2.130.10.10">
    <property type="entry name" value="YVTN repeat-like/Quinoprotein amine dehydrogenase"/>
    <property type="match status" value="1"/>
</dbReference>
<dbReference type="PANTHER" id="PTHR32303:SF10">
    <property type="entry name" value="OUTER MEMBRANE PROTEIN ASSEMBLY FACTOR BAMB"/>
    <property type="match status" value="1"/>
</dbReference>
<dbReference type="Proteomes" id="UP000237839">
    <property type="component" value="Unassembled WGS sequence"/>
</dbReference>
<dbReference type="SUPFAM" id="SSF50998">
    <property type="entry name" value="Quinoprotein alcohol dehydrogenase-like"/>
    <property type="match status" value="2"/>
</dbReference>
<dbReference type="Gene3D" id="2.140.10.10">
    <property type="entry name" value="Quinoprotein alcohol dehydrogenase-like superfamily"/>
    <property type="match status" value="1"/>
</dbReference>
<dbReference type="GO" id="GO:0016491">
    <property type="term" value="F:oxidoreductase activity"/>
    <property type="evidence" value="ECO:0007669"/>
    <property type="project" value="UniProtKB-KW"/>
</dbReference>
<evidence type="ECO:0000259" key="5">
    <source>
        <dbReference type="Pfam" id="PF13360"/>
    </source>
</evidence>